<keyword evidence="4" id="KW-1003">Cell membrane</keyword>
<proteinExistence type="inferred from homology"/>
<evidence type="ECO:0000256" key="8">
    <source>
        <dbReference type="ARBA" id="ARBA00022989"/>
    </source>
</evidence>
<dbReference type="PANTHER" id="PTHR33446:SF2">
    <property type="entry name" value="PROTEIN TONB"/>
    <property type="match status" value="1"/>
</dbReference>
<gene>
    <name evidence="13" type="ORF">HBF25_01060</name>
</gene>
<keyword evidence="9" id="KW-0472">Membrane</keyword>
<dbReference type="GO" id="GO:0005886">
    <property type="term" value="C:plasma membrane"/>
    <property type="evidence" value="ECO:0007669"/>
    <property type="project" value="UniProtKB-SubCell"/>
</dbReference>
<dbReference type="Pfam" id="PF03544">
    <property type="entry name" value="TonB_C"/>
    <property type="match status" value="1"/>
</dbReference>
<evidence type="ECO:0000256" key="1">
    <source>
        <dbReference type="ARBA" id="ARBA00004383"/>
    </source>
</evidence>
<keyword evidence="14" id="KW-1185">Reference proteome</keyword>
<dbReference type="Gene3D" id="3.30.1150.10">
    <property type="match status" value="1"/>
</dbReference>
<dbReference type="GO" id="GO:0015031">
    <property type="term" value="P:protein transport"/>
    <property type="evidence" value="ECO:0007669"/>
    <property type="project" value="UniProtKB-KW"/>
</dbReference>
<protein>
    <submittedName>
        <fullName evidence="13">Energy transducer TonB</fullName>
    </submittedName>
</protein>
<dbReference type="AlphaFoldDB" id="A0A7X5ZGQ9"/>
<dbReference type="RefSeq" id="WP_166945733.1">
    <property type="nucleotide sequence ID" value="NZ_JAARLZ010000001.1"/>
</dbReference>
<dbReference type="SUPFAM" id="SSF74653">
    <property type="entry name" value="TolA/TonB C-terminal domain"/>
    <property type="match status" value="1"/>
</dbReference>
<evidence type="ECO:0000313" key="13">
    <source>
        <dbReference type="EMBL" id="NII04969.1"/>
    </source>
</evidence>
<evidence type="ECO:0000256" key="11">
    <source>
        <dbReference type="SAM" id="SignalP"/>
    </source>
</evidence>
<evidence type="ECO:0000256" key="4">
    <source>
        <dbReference type="ARBA" id="ARBA00022475"/>
    </source>
</evidence>
<keyword evidence="11" id="KW-0732">Signal</keyword>
<accession>A0A7X5ZGQ9</accession>
<dbReference type="InterPro" id="IPR051045">
    <property type="entry name" value="TonB-dependent_transducer"/>
</dbReference>
<keyword evidence="3" id="KW-0813">Transport</keyword>
<dbReference type="NCBIfam" id="TIGR01352">
    <property type="entry name" value="tonB_Cterm"/>
    <property type="match status" value="1"/>
</dbReference>
<comment type="subcellular location">
    <subcellularLocation>
        <location evidence="1">Cell inner membrane</location>
        <topology evidence="1">Single-pass membrane protein</topology>
        <orientation evidence="1">Periplasmic side</orientation>
    </subcellularLocation>
</comment>
<comment type="similarity">
    <text evidence="2">Belongs to the TonB family.</text>
</comment>
<dbReference type="Proteomes" id="UP000490980">
    <property type="component" value="Unassembled WGS sequence"/>
</dbReference>
<keyword evidence="5" id="KW-0997">Cell inner membrane</keyword>
<keyword evidence="8" id="KW-1133">Transmembrane helix</keyword>
<dbReference type="PANTHER" id="PTHR33446">
    <property type="entry name" value="PROTEIN TONB-RELATED"/>
    <property type="match status" value="1"/>
</dbReference>
<evidence type="ECO:0000256" key="2">
    <source>
        <dbReference type="ARBA" id="ARBA00006555"/>
    </source>
</evidence>
<dbReference type="InterPro" id="IPR006260">
    <property type="entry name" value="TonB/TolA_C"/>
</dbReference>
<evidence type="ECO:0000256" key="6">
    <source>
        <dbReference type="ARBA" id="ARBA00022692"/>
    </source>
</evidence>
<feature type="domain" description="TonB C-terminal" evidence="12">
    <location>
        <begin position="31"/>
        <end position="127"/>
    </location>
</feature>
<evidence type="ECO:0000259" key="12">
    <source>
        <dbReference type="PROSITE" id="PS52015"/>
    </source>
</evidence>
<dbReference type="InterPro" id="IPR037682">
    <property type="entry name" value="TonB_C"/>
</dbReference>
<comment type="caution">
    <text evidence="13">The sequence shown here is derived from an EMBL/GenBank/DDBJ whole genome shotgun (WGS) entry which is preliminary data.</text>
</comment>
<dbReference type="GO" id="GO:0055085">
    <property type="term" value="P:transmembrane transport"/>
    <property type="evidence" value="ECO:0007669"/>
    <property type="project" value="InterPro"/>
</dbReference>
<keyword evidence="7" id="KW-0653">Protein transport</keyword>
<evidence type="ECO:0000256" key="3">
    <source>
        <dbReference type="ARBA" id="ARBA00022448"/>
    </source>
</evidence>
<evidence type="ECO:0000256" key="9">
    <source>
        <dbReference type="ARBA" id="ARBA00023136"/>
    </source>
</evidence>
<feature type="signal peptide" evidence="11">
    <location>
        <begin position="1"/>
        <end position="22"/>
    </location>
</feature>
<feature type="region of interest" description="Disordered" evidence="10">
    <location>
        <begin position="26"/>
        <end position="48"/>
    </location>
</feature>
<reference evidence="13 14" key="1">
    <citation type="submission" date="2020-03" db="EMBL/GenBank/DDBJ databases">
        <authorList>
            <person name="Lai Q."/>
        </authorList>
    </citation>
    <scope>NUCLEOTIDE SEQUENCE [LARGE SCALE GENOMIC DNA]</scope>
    <source>
        <strain evidence="13 14">CCUG 25036</strain>
    </source>
</reference>
<sequence>MKSAGIYALTSLVWLIAQSAFAAPQTQKGVDAAAPSTGDGTSTSPYPADAIAAKHEGLVVVKTFVDTEGTASRATVEKSSGYPELDDAAKKMVTQHHFNPHVGKDGKPDSGYAIIPVKFALPPSKSS</sequence>
<organism evidence="13 14">
    <name type="scientific">Luteibacter anthropi</name>
    <dbReference type="NCBI Taxonomy" id="564369"/>
    <lineage>
        <taxon>Bacteria</taxon>
        <taxon>Pseudomonadati</taxon>
        <taxon>Pseudomonadota</taxon>
        <taxon>Gammaproteobacteria</taxon>
        <taxon>Lysobacterales</taxon>
        <taxon>Rhodanobacteraceae</taxon>
        <taxon>Luteibacter</taxon>
    </lineage>
</organism>
<evidence type="ECO:0000256" key="5">
    <source>
        <dbReference type="ARBA" id="ARBA00022519"/>
    </source>
</evidence>
<keyword evidence="6" id="KW-0812">Transmembrane</keyword>
<evidence type="ECO:0000256" key="7">
    <source>
        <dbReference type="ARBA" id="ARBA00022927"/>
    </source>
</evidence>
<dbReference type="EMBL" id="JAARLZ010000001">
    <property type="protein sequence ID" value="NII04969.1"/>
    <property type="molecule type" value="Genomic_DNA"/>
</dbReference>
<name>A0A7X5ZGQ9_9GAMM</name>
<evidence type="ECO:0000256" key="10">
    <source>
        <dbReference type="SAM" id="MobiDB-lite"/>
    </source>
</evidence>
<evidence type="ECO:0000313" key="14">
    <source>
        <dbReference type="Proteomes" id="UP000490980"/>
    </source>
</evidence>
<feature type="chain" id="PRO_5031397755" evidence="11">
    <location>
        <begin position="23"/>
        <end position="127"/>
    </location>
</feature>
<dbReference type="PROSITE" id="PS52015">
    <property type="entry name" value="TONB_CTD"/>
    <property type="match status" value="1"/>
</dbReference>